<dbReference type="PROSITE" id="PS51915">
    <property type="entry name" value="ZAD"/>
    <property type="match status" value="1"/>
</dbReference>
<proteinExistence type="predicted"/>
<dbReference type="AlphaFoldDB" id="A0A1J1J9F6"/>
<dbReference type="OrthoDB" id="5854685at2759"/>
<dbReference type="EMBL" id="CVRI01000075">
    <property type="protein sequence ID" value="CRL08682.1"/>
    <property type="molecule type" value="Genomic_DNA"/>
</dbReference>
<name>A0A1J1J9F6_9DIPT</name>
<keyword evidence="1" id="KW-0479">Metal-binding</keyword>
<protein>
    <submittedName>
        <fullName evidence="3">CLUMA_CG021548, isoform A</fullName>
    </submittedName>
</protein>
<dbReference type="SMART" id="SM00717">
    <property type="entry name" value="SANT"/>
    <property type="match status" value="3"/>
</dbReference>
<feature type="binding site" evidence="1">
    <location>
        <position position="19"/>
    </location>
    <ligand>
        <name>Zn(2+)</name>
        <dbReference type="ChEBI" id="CHEBI:29105"/>
    </ligand>
</feature>
<gene>
    <name evidence="3" type="ORF">CLUMA_CG021548</name>
</gene>
<feature type="binding site" evidence="1">
    <location>
        <position position="16"/>
    </location>
    <ligand>
        <name>Zn(2+)</name>
        <dbReference type="ChEBI" id="CHEBI:29105"/>
    </ligand>
</feature>
<organism evidence="3 4">
    <name type="scientific">Clunio marinus</name>
    <dbReference type="NCBI Taxonomy" id="568069"/>
    <lineage>
        <taxon>Eukaryota</taxon>
        <taxon>Metazoa</taxon>
        <taxon>Ecdysozoa</taxon>
        <taxon>Arthropoda</taxon>
        <taxon>Hexapoda</taxon>
        <taxon>Insecta</taxon>
        <taxon>Pterygota</taxon>
        <taxon>Neoptera</taxon>
        <taxon>Endopterygota</taxon>
        <taxon>Diptera</taxon>
        <taxon>Nematocera</taxon>
        <taxon>Chironomoidea</taxon>
        <taxon>Chironomidae</taxon>
        <taxon>Clunio</taxon>
    </lineage>
</organism>
<sequence length="503" mass="59792">MASSESDILMNHTERCRMCLNLISDNEIFYKIDETMKTKFENLTFVELIISSQFSSLICLNCNKNLEKLCSFREELIENQTKLYELLCVNFEGDSDPPDDEHNNLEPEYLDEEMKYEKVADESETFILQDAENLGASRHIEFFISDTDDSTHFTPSHSASKKILRPQKWNWTDEMELDLVRYRHKYKSLKDSDNLAYRKISQKFQIKGYPNISAKSIKYKYEKLQSQPEKLTKLKEQVEFDISNSDDEELIVRTDEKRRFGFKKTYWGWKEDMEIFLLHLASKIKQQNPVIPDKALFRNIAKEFELEGYRNITEHIVHYHYKKVKQDEAKFQRLSEKANEFETDEDYNEDFQTWTDSADSALVSFKNQLQNLLPESIPRTPRDIWENVKHKLEKNGHGSFTIKSIKNRYFQLMHGNDDNQSTEMECNKEISYGKTSSKRSYLYWTEEMKEALIRHRNDLDKRPSSGDVWETVAKRMNGDGYGNFTAQNVMYKYFNLKRRKLEK</sequence>
<dbReference type="InterPro" id="IPR012934">
    <property type="entry name" value="Znf_AD"/>
</dbReference>
<dbReference type="GO" id="GO:0005634">
    <property type="term" value="C:nucleus"/>
    <property type="evidence" value="ECO:0007669"/>
    <property type="project" value="InterPro"/>
</dbReference>
<evidence type="ECO:0000313" key="3">
    <source>
        <dbReference type="EMBL" id="CRL08682.1"/>
    </source>
</evidence>
<reference evidence="3 4" key="1">
    <citation type="submission" date="2015-04" db="EMBL/GenBank/DDBJ databases">
        <authorList>
            <person name="Syromyatnikov M.Y."/>
            <person name="Popov V.N."/>
        </authorList>
    </citation>
    <scope>NUCLEOTIDE SEQUENCE [LARGE SCALE GENOMIC DNA]</scope>
</reference>
<dbReference type="SUPFAM" id="SSF57716">
    <property type="entry name" value="Glucocorticoid receptor-like (DNA-binding domain)"/>
    <property type="match status" value="1"/>
</dbReference>
<keyword evidence="4" id="KW-1185">Reference proteome</keyword>
<dbReference type="GO" id="GO:0008270">
    <property type="term" value="F:zinc ion binding"/>
    <property type="evidence" value="ECO:0007669"/>
    <property type="project" value="UniProtKB-UniRule"/>
</dbReference>
<accession>A0A1J1J9F6</accession>
<evidence type="ECO:0000313" key="4">
    <source>
        <dbReference type="Proteomes" id="UP000183832"/>
    </source>
</evidence>
<keyword evidence="1" id="KW-0863">Zinc-finger</keyword>
<dbReference type="Proteomes" id="UP000183832">
    <property type="component" value="Unassembled WGS sequence"/>
</dbReference>
<feature type="binding site" evidence="1">
    <location>
        <position position="62"/>
    </location>
    <ligand>
        <name>Zn(2+)</name>
        <dbReference type="ChEBI" id="CHEBI:29105"/>
    </ligand>
</feature>
<evidence type="ECO:0000259" key="2">
    <source>
        <dbReference type="PROSITE" id="PS51915"/>
    </source>
</evidence>
<dbReference type="SMART" id="SM00868">
    <property type="entry name" value="zf-AD"/>
    <property type="match status" value="1"/>
</dbReference>
<dbReference type="InterPro" id="IPR001005">
    <property type="entry name" value="SANT/Myb"/>
</dbReference>
<feature type="domain" description="ZAD" evidence="2">
    <location>
        <begin position="14"/>
        <end position="86"/>
    </location>
</feature>
<keyword evidence="1" id="KW-0862">Zinc</keyword>
<feature type="binding site" evidence="1">
    <location>
        <position position="59"/>
    </location>
    <ligand>
        <name>Zn(2+)</name>
        <dbReference type="ChEBI" id="CHEBI:29105"/>
    </ligand>
</feature>
<evidence type="ECO:0000256" key="1">
    <source>
        <dbReference type="PROSITE-ProRule" id="PRU01263"/>
    </source>
</evidence>